<comment type="caution">
    <text evidence="1">The sequence shown here is derived from an EMBL/GenBank/DDBJ whole genome shotgun (WGS) entry which is preliminary data.</text>
</comment>
<dbReference type="Gene3D" id="1.10.287.1490">
    <property type="match status" value="1"/>
</dbReference>
<evidence type="ECO:0000313" key="1">
    <source>
        <dbReference type="EMBL" id="HGZ42918.1"/>
    </source>
</evidence>
<gene>
    <name evidence="1" type="ORF">ENR23_05720</name>
</gene>
<sequence>MSAPPPVLELHDLDLMVRELSAPGCAARLRRLGFAAPETQALERLRARVAGALDRRWLSHYERAQQRYGRAVVAVRGRVCSGCFVTLPTSASPGAGETLTVCESCGRILYWG</sequence>
<evidence type="ECO:0008006" key="2">
    <source>
        <dbReference type="Google" id="ProtNLM"/>
    </source>
</evidence>
<protein>
    <recommendedName>
        <fullName evidence="2">C4-type zinc ribbon domain-containing protein</fullName>
    </recommendedName>
</protein>
<reference evidence="1" key="1">
    <citation type="journal article" date="2020" name="mSystems">
        <title>Genome- and Community-Level Interaction Insights into Carbon Utilization and Element Cycling Functions of Hydrothermarchaeota in Hydrothermal Sediment.</title>
        <authorList>
            <person name="Zhou Z."/>
            <person name="Liu Y."/>
            <person name="Xu W."/>
            <person name="Pan J."/>
            <person name="Luo Z.H."/>
            <person name="Li M."/>
        </authorList>
    </citation>
    <scope>NUCLEOTIDE SEQUENCE [LARGE SCALE GENOMIC DNA]</scope>
    <source>
        <strain evidence="1">SpSt-381</strain>
    </source>
</reference>
<accession>A0A832I5G5</accession>
<dbReference type="EMBL" id="DSQF01000012">
    <property type="protein sequence ID" value="HGZ42918.1"/>
    <property type="molecule type" value="Genomic_DNA"/>
</dbReference>
<organism evidence="1">
    <name type="scientific">Eiseniibacteriota bacterium</name>
    <dbReference type="NCBI Taxonomy" id="2212470"/>
    <lineage>
        <taxon>Bacteria</taxon>
        <taxon>Candidatus Eiseniibacteriota</taxon>
    </lineage>
</organism>
<name>A0A832I5G5_UNCEI</name>
<proteinExistence type="predicted"/>
<dbReference type="AlphaFoldDB" id="A0A832I5G5"/>